<gene>
    <name evidence="2" type="ORF">BJB45_12750</name>
</gene>
<dbReference type="Pfam" id="PF21831">
    <property type="entry name" value="DUF6891"/>
    <property type="match status" value="1"/>
</dbReference>
<accession>W1N7W7</accession>
<evidence type="ECO:0000259" key="1">
    <source>
        <dbReference type="Pfam" id="PF21831"/>
    </source>
</evidence>
<dbReference type="STRING" id="1178482.AR456_14365"/>
<dbReference type="AlphaFoldDB" id="W1N7W7"/>
<organism evidence="2 3">
    <name type="scientific">Halomonas huangheensis</name>
    <dbReference type="NCBI Taxonomy" id="1178482"/>
    <lineage>
        <taxon>Bacteria</taxon>
        <taxon>Pseudomonadati</taxon>
        <taxon>Pseudomonadota</taxon>
        <taxon>Gammaproteobacteria</taxon>
        <taxon>Oceanospirillales</taxon>
        <taxon>Halomonadaceae</taxon>
        <taxon>Halomonas</taxon>
    </lineage>
</organism>
<dbReference type="RefSeq" id="WP_021818666.1">
    <property type="nucleotide sequence ID" value="NZ_AVBC01000021.1"/>
</dbReference>
<dbReference type="KEGG" id="hhu:AR456_14365"/>
<dbReference type="eggNOG" id="ENOG5032XFI">
    <property type="taxonomic scope" value="Bacteria"/>
</dbReference>
<protein>
    <recommendedName>
        <fullName evidence="1">DUF6891 domain-containing protein</fullName>
    </recommendedName>
</protein>
<evidence type="ECO:0000313" key="2">
    <source>
        <dbReference type="EMBL" id="ERL51652.1"/>
    </source>
</evidence>
<feature type="domain" description="DUF6891" evidence="1">
    <location>
        <begin position="29"/>
        <end position="213"/>
    </location>
</feature>
<reference evidence="2 3" key="1">
    <citation type="submission" date="2013-08" db="EMBL/GenBank/DDBJ databases">
        <title>draft genome of Halomonas huanghegensis, strain BJGMM-B45T.</title>
        <authorList>
            <person name="Miao C."/>
            <person name="Wan Y."/>
            <person name="Jin W."/>
        </authorList>
    </citation>
    <scope>NUCLEOTIDE SEQUENCE [LARGE SCALE GENOMIC DNA]</scope>
    <source>
        <strain evidence="2 3">BJGMM-B45</strain>
    </source>
</reference>
<proteinExistence type="predicted"/>
<name>W1N7W7_9GAMM</name>
<dbReference type="Proteomes" id="UP000019113">
    <property type="component" value="Unassembled WGS sequence"/>
</dbReference>
<dbReference type="EMBL" id="AVBC01000021">
    <property type="protein sequence ID" value="ERL51652.1"/>
    <property type="molecule type" value="Genomic_DNA"/>
</dbReference>
<dbReference type="PATRIC" id="fig|1178482.3.peg.1713"/>
<keyword evidence="3" id="KW-1185">Reference proteome</keyword>
<dbReference type="OrthoDB" id="5515732at2"/>
<sequence length="216" mass="24708">MLKFLRSLLGNRAGDHAPEDDENSRMNHEGIAREIHLLVWGGFETPASIIEIITEQSLTRDQLTASDRRWITTEIQRRLADKRIHQQHWPRNTDWDRLDCAFHDLENDGIIALHCAGTTQSDGLSDTMEVFDARQQRGEAARGYVFYHGQDINTALESGRIHLAFGAFDNSEETAADVARQIVSTINRQGLHVSWEGSLDQRILIQPIEWRKRSPE</sequence>
<dbReference type="InterPro" id="IPR054186">
    <property type="entry name" value="DUF6891"/>
</dbReference>
<evidence type="ECO:0000313" key="3">
    <source>
        <dbReference type="Proteomes" id="UP000019113"/>
    </source>
</evidence>
<comment type="caution">
    <text evidence="2">The sequence shown here is derived from an EMBL/GenBank/DDBJ whole genome shotgun (WGS) entry which is preliminary data.</text>
</comment>